<feature type="compositionally biased region" description="Basic residues" evidence="2">
    <location>
        <begin position="2952"/>
        <end position="2970"/>
    </location>
</feature>
<evidence type="ECO:0000313" key="7">
    <source>
        <dbReference type="EMBL" id="ODV88831.1"/>
    </source>
</evidence>
<evidence type="ECO:0000259" key="6">
    <source>
        <dbReference type="SMART" id="SM01216"/>
    </source>
</evidence>
<keyword evidence="3" id="KW-1133">Transmembrane helix</keyword>
<feature type="region of interest" description="Disordered" evidence="2">
    <location>
        <begin position="196"/>
        <end position="225"/>
    </location>
</feature>
<keyword evidence="1" id="KW-0175">Coiled coil</keyword>
<dbReference type="SMART" id="SM01214">
    <property type="entry name" value="Fmp27_GFWDK"/>
    <property type="match status" value="1"/>
</dbReference>
<dbReference type="Proteomes" id="UP000095023">
    <property type="component" value="Unassembled WGS sequence"/>
</dbReference>
<protein>
    <submittedName>
        <fullName evidence="7">Uncharacterized protein</fullName>
    </submittedName>
</protein>
<gene>
    <name evidence="7" type="ORF">CANCADRAFT_32288</name>
</gene>
<sequence length="2970" mass="337934">MRQLLDWTYLEDSVVCVWTRLASIDPQPWVHRVFILIASLLLLQVLIIVALYLFLGIKISFFGPLSVHFVRIPIRPGLSVSVRMIRLRLHYPTIAFQGFVKLEIFGLDCSVSRKKLSHADQKAVSHIAENPTAIFDETALLQLIQARVSKTLLICRILQQISLFVTAASLNIDNEIQVYLSTASLFANRRPISHPQHHFSPSAKQAKLDPEQDLPASETTSSNAPDSKLELECALRGFGYSINGFPQTRFLDYIALLCNAVTPDSSLISQCGVFLRIGHLALSMDDVHYALQHLITKSTSNDVNRPDSHTDEEYVDIFEESLKFLDEQPTELVGGFAKLGLIAHRLGNYITEFDVHFQRLVLHKIPPTPFLPSDFDPDTGKCDLPLTFDLAVRELSFYWRLLNRESPVFKSSFPHTDNAHHFIMNALSIAISGTSLGNQREIIYIPSLSLTARTNALFKILRLIQRAPVDPESNICRGSLVITSPTVDLSTTSLPQSTEFYHERLAKYNNWAPKKSPDTVKFLSRYFGKSRLHFLYWAIPRISMKVVLDEPTLRLAVHKESIDLANDGVLFVSFSSIALFAEPHSLIRFRGENGEERNRLQVALRTYITSFKVWFRNVSDVGDINAELPIQLFSLDSALVRANFSSLSSLAWTFYVQCNNLSLSPNFNHFNNVLTKIYLFLENRRSISSRYKQTPAPKETHNVNHPFLSTIPWWATYIKIDVRSLSLSTLRTDIQLPNEIRGCFYSVRALSCEMTTNEINVGSIYGYPPFDENLPGIGDTNLTTFSLVSPKLNKDLESEEMHKTINTIDPALPRDSPLFLSLHRKAHIDIEDFSISPEEGDSGISSAKILEPVNIRASLSMTNSVSDHTAEHILVDMSPIKLNYTPYNLWCSLLAVRNIMDVISLNRKQKAKTPAPPKVDYYATLPGRQRLFDVGIKVGFISLTCPQAELQFVAGKAHICRNVDKSIDIQSDSLSMFIKSECFEGSWSRCFSFAGLRVTVPAPSPKIQDKEITVESDGISLIIPHNSRPYMVLERIVNNFKTIKQLVHMFRSASNMYILTPKEAHGFKMPHIHFISNSFVFLAEDNPFEAKLSNIFLSGLKEQEDRLKREIALKVKLDQHEAERKAKEAQKSRKDLNANLDSTGLRASMSKREFSSSITSFEKLVHHRDRRGNFSKGKHMQTAATKDLYHRPKFFPSFHKKSFGKNHNAEPELTPEETKSRAEYLLKKYDSTSWARKIRAETRRTRAKVRQEVWELLRDISIPEDLKKEESYVEFSDDFPLGILLFSGFELELDAPSYKLEHIRDFLYEVGKGIPKDTAFTLMIPFMLKIYAEEVSIQLRDYPLPFLRVPPCDVEESIPAWSFTGDFVIGEELAGPETRRYVPVTILTPDTDSSEGWTLYVPRTLNPVKTYCKIDLDISSNSPTRICWSEAIQPALGRFMARVDALSKPKIDHSPVIGFWDKLRLQFHSRIAVRWKGSGDVILNIKGTRSPYNVGDHGSGFSFCWRDNVEFHVNKNSKPQEFMEVVSQEFYLAIPDLSRLVDKSRPYVKGQGQHAFFDSFSYPSLYGEEVEKLCMKVAGNVQWLCGVMFQHTGEDGKLSYKTSPHYNVTLIHPHYSDKMKSEGKVYDAFESFRTHHIHLAISVTCPENFAWKARNMLHMSESRSVNSVHLSPQFFYQFLAWWSMFSGVMSIPISQGKLFSAHAQPGAKFSRHLTTMKYRLCLAPLYICHVYLQEDTTAPEKHRINATGLKLKLDSFVMDLHQRREPIVRINRELDRRNLVMHMKLYSGQIDMVNADMRVVSGKLKAVYKEPVDSGSDRQDSESERDSISANFTAGDTPRTSSMSSRFINAFENVHINDDDFAWVDFDDFVDHVLIPGLESTTIDTLSYHPFLCAPYFTYFRDTSTEVAEGENNEDNALDGSKYYNFGSEHVHECLIGNDDPIYLQRNLAIRRSEELKSLIDRSKATLTEIGDEDPERAGLLNSDLEALEKAFTFCHEFVRYSDRFLAGDKHDSLEGLNLESSYENLKGASNELDPYIMQSIRTWSTSSTATGLYSMHKYYDSDDRKMFHNRFMLHNVLIKWDNDVRNSLLSYIHSVSKRRGDVYYLSQKAAAYIENLVKQTAKFDEKSFNSEAIEKLLSKLLEAEQERENSYVPRMGEGATTHSQKELFERKLRECRTDKTTPVDTYLFRMISPQIQMSSNECPDGVILMMIQNGEARVTQIYDKAAEQDEVCGLVETRYGVILEKSQMFCFKKDSKNMPSFAILRSHPYGTKQGSTWPPWLPIESVYDEDYLPVARVANPFTPFIRYDRRNPLRIGKDDISIRDEDGYSVSAVDEMPDVIAGYFNDATFTCDSEQYATCFVTLTDLFMYSEPINANDHDRVAKLVLQSDFTNVKGVSDLVKKLQSNIRDLGQYEMILRSRPSLDRHLRHTLRHIHSEANGLREELHYLMQAIDLQQSQIAKTQKRGKEAMVSRKVVASGESLIFHMLDKDRKPFVDFAMANAIFRRSESLDGSNSNQITIDVMQGFNLVPNSLYPELFLPYINPRRTEGIPEFEHMISVSWVMLEPIGGIPVMLKFEGQFQPLKIQLEDSTGKALMEYIFPNAAGERLRKSRNKHKELVPNDGNGSDYSSDISGSIWSSSDTDDDSEGSDDFDQEDLLSQNAGSIGTQKNSKRSGLRKLLSDRRSASHKSNEDLAPGQSSGRISDHRSVNSSTLSLSRRRKKQDVMEEGRDDVEKMQKRAANYISFLDIVIDPLLLCVSFRGPGKKRLATVHEFELYLPTIEFQNKTWSNLDLVNHLKKLVIKSLLSHTGAILENKITRRAHRGRSMTYGLIKQVSNYRNFLSLEDITENSHSAVPKRSIDTQVSRVKIEISGPSENSGEPERRRKSSSPSVEYVPKSVTSPDLRNGDSSFASPHTPLSSTPVKAESSRSASTTNGNDLSASTDTGSLNSSRKKRLFGRFGRKKNKDNK</sequence>
<feature type="domain" description="FMP27 SW motif-containing RBG unit" evidence="5">
    <location>
        <begin position="1221"/>
        <end position="1323"/>
    </location>
</feature>
<feature type="coiled-coil region" evidence="1">
    <location>
        <begin position="1110"/>
        <end position="1139"/>
    </location>
</feature>
<keyword evidence="3" id="KW-0472">Membrane</keyword>
<evidence type="ECO:0000256" key="1">
    <source>
        <dbReference type="SAM" id="Coils"/>
    </source>
</evidence>
<dbReference type="SMART" id="SM01216">
    <property type="entry name" value="Fmp27_WPPW"/>
    <property type="match status" value="1"/>
</dbReference>
<feature type="domain" description="FMP27/BLTP2/Hobbit GFWDK motif-containing RBG unit" evidence="4">
    <location>
        <begin position="1341"/>
        <end position="1494"/>
    </location>
</feature>
<dbReference type="OrthoDB" id="1562405at2759"/>
<keyword evidence="8" id="KW-1185">Reference proteome</keyword>
<evidence type="ECO:0000259" key="5">
    <source>
        <dbReference type="SMART" id="SM01215"/>
    </source>
</evidence>
<dbReference type="PANTHER" id="PTHR15678">
    <property type="entry name" value="ANTIGEN MLAA-22-RELATED"/>
    <property type="match status" value="1"/>
</dbReference>
<feature type="compositionally biased region" description="Polar residues" evidence="2">
    <location>
        <begin position="2899"/>
        <end position="2951"/>
    </location>
</feature>
<evidence type="ECO:0000259" key="4">
    <source>
        <dbReference type="SMART" id="SM01214"/>
    </source>
</evidence>
<organism evidence="7 8">
    <name type="scientific">Tortispora caseinolytica NRRL Y-17796</name>
    <dbReference type="NCBI Taxonomy" id="767744"/>
    <lineage>
        <taxon>Eukaryota</taxon>
        <taxon>Fungi</taxon>
        <taxon>Dikarya</taxon>
        <taxon>Ascomycota</taxon>
        <taxon>Saccharomycotina</taxon>
        <taxon>Trigonopsidomycetes</taxon>
        <taxon>Trigonopsidales</taxon>
        <taxon>Trigonopsidaceae</taxon>
        <taxon>Tortispora</taxon>
    </lineage>
</organism>
<dbReference type="PANTHER" id="PTHR15678:SF6">
    <property type="entry name" value="BRIDGE-LIKE LIPID TRANSFER PROTEIN FAMILY MEMBER 2"/>
    <property type="match status" value="1"/>
</dbReference>
<dbReference type="InterPro" id="IPR019441">
    <property type="entry name" value="FMP27/BLTP2/Hobbit_GFWDK_RBG"/>
</dbReference>
<feature type="region of interest" description="Disordered" evidence="2">
    <location>
        <begin position="1810"/>
        <end position="1842"/>
    </location>
</feature>
<feature type="compositionally biased region" description="Polar residues" evidence="2">
    <location>
        <begin position="2658"/>
        <end position="2670"/>
    </location>
</feature>
<feature type="compositionally biased region" description="Polar residues" evidence="2">
    <location>
        <begin position="1830"/>
        <end position="1842"/>
    </location>
</feature>
<reference evidence="8" key="1">
    <citation type="submission" date="2016-02" db="EMBL/GenBank/DDBJ databases">
        <title>Comparative genomics of biotechnologically important yeasts.</title>
        <authorList>
            <consortium name="DOE Joint Genome Institute"/>
            <person name="Riley R."/>
            <person name="Haridas S."/>
            <person name="Wolfe K.H."/>
            <person name="Lopes M.R."/>
            <person name="Hittinger C.T."/>
            <person name="Goker M."/>
            <person name="Salamov A."/>
            <person name="Wisecaver J."/>
            <person name="Long T.M."/>
            <person name="Aerts A.L."/>
            <person name="Barry K."/>
            <person name="Choi C."/>
            <person name="Clum A."/>
            <person name="Coughlan A.Y."/>
            <person name="Deshpande S."/>
            <person name="Douglass A.P."/>
            <person name="Hanson S.J."/>
            <person name="Klenk H.-P."/>
            <person name="Labutti K."/>
            <person name="Lapidus A."/>
            <person name="Lindquist E."/>
            <person name="Lipzen A."/>
            <person name="Meier-Kolthoff J.P."/>
            <person name="Ohm R.A."/>
            <person name="Otillar R.P."/>
            <person name="Pangilinan J."/>
            <person name="Peng Y."/>
            <person name="Rokas A."/>
            <person name="Rosa C.A."/>
            <person name="Scheuner C."/>
            <person name="Sibirny A.A."/>
            <person name="Slot J.C."/>
            <person name="Stielow J.B."/>
            <person name="Sun H."/>
            <person name="Kurtzman C.P."/>
            <person name="Blackwell M."/>
            <person name="Jeffries T.W."/>
            <person name="Grigoriev I.V."/>
        </authorList>
    </citation>
    <scope>NUCLEOTIDE SEQUENCE [LARGE SCALE GENOMIC DNA]</scope>
    <source>
        <strain evidence="8">NRRL Y-17796</strain>
    </source>
</reference>
<proteinExistence type="predicted"/>
<feature type="transmembrane region" description="Helical" evidence="3">
    <location>
        <begin position="33"/>
        <end position="55"/>
    </location>
</feature>
<feature type="compositionally biased region" description="Basic and acidic residues" evidence="2">
    <location>
        <begin position="2680"/>
        <end position="2693"/>
    </location>
</feature>
<dbReference type="InterPro" id="IPR019415">
    <property type="entry name" value="FMP27_SW_RBG"/>
</dbReference>
<dbReference type="Pfam" id="PF10344">
    <property type="entry name" value="Hobbit"/>
    <property type="match status" value="1"/>
</dbReference>
<evidence type="ECO:0000256" key="2">
    <source>
        <dbReference type="SAM" id="MobiDB-lite"/>
    </source>
</evidence>
<feature type="region of interest" description="Disordered" evidence="2">
    <location>
        <begin position="2617"/>
        <end position="2734"/>
    </location>
</feature>
<feature type="compositionally biased region" description="Low complexity" evidence="2">
    <location>
        <begin position="2623"/>
        <end position="2641"/>
    </location>
</feature>
<keyword evidence="3" id="KW-0812">Transmembrane</keyword>
<dbReference type="EMBL" id="KV453843">
    <property type="protein sequence ID" value="ODV88831.1"/>
    <property type="molecule type" value="Genomic_DNA"/>
</dbReference>
<feature type="compositionally biased region" description="Basic and acidic residues" evidence="2">
    <location>
        <begin position="1810"/>
        <end position="1827"/>
    </location>
</feature>
<feature type="compositionally biased region" description="Acidic residues" evidence="2">
    <location>
        <begin position="2642"/>
        <end position="2657"/>
    </location>
</feature>
<feature type="region of interest" description="Disordered" evidence="2">
    <location>
        <begin position="2866"/>
        <end position="2970"/>
    </location>
</feature>
<feature type="compositionally biased region" description="Basic and acidic residues" evidence="2">
    <location>
        <begin position="2724"/>
        <end position="2734"/>
    </location>
</feature>
<feature type="domain" description="FMP27 WPPW motif-containing RBG unit" evidence="6">
    <location>
        <begin position="1748"/>
        <end position="2287"/>
    </location>
</feature>
<evidence type="ECO:0000256" key="3">
    <source>
        <dbReference type="SAM" id="Phobius"/>
    </source>
</evidence>
<dbReference type="InterPro" id="IPR045167">
    <property type="entry name" value="Hobbit"/>
</dbReference>
<evidence type="ECO:0000313" key="8">
    <source>
        <dbReference type="Proteomes" id="UP000095023"/>
    </source>
</evidence>
<accession>A0A1E4TAS6</accession>
<dbReference type="InterPro" id="IPR019449">
    <property type="entry name" value="FMP27_WPPW_RBG"/>
</dbReference>
<dbReference type="SMART" id="SM01215">
    <property type="entry name" value="Fmp27_SW"/>
    <property type="match status" value="1"/>
</dbReference>
<name>A0A1E4TAS6_9ASCO</name>